<sequence length="935" mass="105662">MSIRTISQEDVHRLTSGQVIVDLSTAVKELVENSLDAHATQVECHFKNYGMDSLEITDNGDGISEDDFEGIALKHHTSKLSSFQDLERVNTLGFRGEALSSLCGIASLKIITTRKGPKATQLTFATSGAIQDKKICTRNKGTTVSVSELFKNLPVRKKDMIKNHKREFNKCLSLLQDYTLINTNVKFTVYNTTPKGKKTLVLSSQGSSIMKNNVISVYGSNGMHGLVPISLRLDLNQYKSKLKVIDTNNDYTINITGLISKTSFGYGRSATDRQCLYINKRPVELKPFTKMINEVYKTYNNVQYPVIILDFEMDTHYLDVNVTPNKRTILIHNEMYVIEELRTKLIEFWDGLDISIPRNMDGQRSIEELRNFKTEKDQEIEKKPSLGLKMGGFAFTQETASQAPTQSDAAWQADEDVPAAEIEPDEQDANDDVSNDSSNAILEIGHHESLEQSEDALERKRPSDTQLIEAAQKRAKDFLAEPQLDDNNDIDEDSSTEQLDGLTQQELDELVLLNESEDVPEQSNEPLFVEESDSGPEDTEGFMDVNEKPVTEQERDKPVITQRPAVRSKVIDLSQISSFRNGPTTPSTKHSSRAPFNLKSTKTAITTDQRKDNCHCSHESEEEEEEEEDEEDEGNMNSTLVNNLDGTPDTQIGSDGSAGDDDNEGEEVQVTKVEVKKEKTGFFYETTTTVPLEFAQCCTIANDTDEKTKVEIDDIDNQEESENYLTLTVSKSDFNDMKVIGQFNLGFILVIREKNGKKDLFIVDQHASDEKFNFEDLQKNTVFDSQRLVIPQTLELNVLDELLVMQNKEVFEKNGFQIKLDEEGTPGERIKLISLPISKRKAFDVSDFNELVHLVSQNQGNTSSVRCSKIRSMFAMRACRKSIMVGKHLSYKTMKRLVKNLGTLDKPWNCPHGRPTMRHLIELQQWKPYNDDYAL</sequence>
<dbReference type="SMART" id="SM01340">
    <property type="entry name" value="DNA_mis_repair"/>
    <property type="match status" value="1"/>
</dbReference>
<dbReference type="SUPFAM" id="SSF118116">
    <property type="entry name" value="DNA mismatch repair protein MutL"/>
    <property type="match status" value="1"/>
</dbReference>
<feature type="compositionally biased region" description="Acidic residues" evidence="4">
    <location>
        <begin position="658"/>
        <end position="667"/>
    </location>
</feature>
<dbReference type="Pfam" id="PF08676">
    <property type="entry name" value="MutL_C"/>
    <property type="match status" value="1"/>
</dbReference>
<proteinExistence type="inferred from homology"/>
<feature type="compositionally biased region" description="Acidic residues" evidence="4">
    <location>
        <begin position="483"/>
        <end position="495"/>
    </location>
</feature>
<organism evidence="7 8">
    <name type="scientific">Cyberlindnera fabianii</name>
    <name type="common">Yeast</name>
    <name type="synonym">Hansenula fabianii</name>
    <dbReference type="NCBI Taxonomy" id="36022"/>
    <lineage>
        <taxon>Eukaryota</taxon>
        <taxon>Fungi</taxon>
        <taxon>Dikarya</taxon>
        <taxon>Ascomycota</taxon>
        <taxon>Saccharomycotina</taxon>
        <taxon>Saccharomycetes</taxon>
        <taxon>Phaffomycetales</taxon>
        <taxon>Phaffomycetaceae</taxon>
        <taxon>Cyberlindnera</taxon>
    </lineage>
</organism>
<evidence type="ECO:0000313" key="8">
    <source>
        <dbReference type="Proteomes" id="UP000189513"/>
    </source>
</evidence>
<dbReference type="InterPro" id="IPR038973">
    <property type="entry name" value="MutL/Mlh/Pms-like"/>
</dbReference>
<gene>
    <name evidence="7" type="ORF">BON22_3200</name>
</gene>
<dbReference type="Gene3D" id="3.30.1370.100">
    <property type="entry name" value="MutL, C-terminal domain, regulatory subdomain"/>
    <property type="match status" value="1"/>
</dbReference>
<dbReference type="GO" id="GO:0005524">
    <property type="term" value="F:ATP binding"/>
    <property type="evidence" value="ECO:0007669"/>
    <property type="project" value="InterPro"/>
</dbReference>
<evidence type="ECO:0000259" key="5">
    <source>
        <dbReference type="SMART" id="SM00853"/>
    </source>
</evidence>
<dbReference type="PANTHER" id="PTHR10073:SF52">
    <property type="entry name" value="MISMATCH REPAIR ENDONUCLEASE PMS2"/>
    <property type="match status" value="1"/>
</dbReference>
<dbReference type="Pfam" id="PF13589">
    <property type="entry name" value="HATPase_c_3"/>
    <property type="match status" value="1"/>
</dbReference>
<dbReference type="GO" id="GO:0016887">
    <property type="term" value="F:ATP hydrolysis activity"/>
    <property type="evidence" value="ECO:0007669"/>
    <property type="project" value="InterPro"/>
</dbReference>
<dbReference type="InterPro" id="IPR042120">
    <property type="entry name" value="MutL_C_dimsub"/>
</dbReference>
<evidence type="ECO:0000256" key="2">
    <source>
        <dbReference type="ARBA" id="ARBA00022763"/>
    </source>
</evidence>
<dbReference type="FunFam" id="3.30.1370.100:FF:000001">
    <property type="entry name" value="Mismatch repair endonuclease pms1, putative"/>
    <property type="match status" value="1"/>
</dbReference>
<dbReference type="Gene3D" id="3.30.565.10">
    <property type="entry name" value="Histidine kinase-like ATPase, C-terminal domain"/>
    <property type="match status" value="1"/>
</dbReference>
<dbReference type="InterPro" id="IPR020568">
    <property type="entry name" value="Ribosomal_Su5_D2-typ_SF"/>
</dbReference>
<dbReference type="Gene3D" id="3.30.1540.20">
    <property type="entry name" value="MutL, C-terminal domain, dimerisation subdomain"/>
    <property type="match status" value="1"/>
</dbReference>
<feature type="compositionally biased region" description="Acidic residues" evidence="4">
    <location>
        <begin position="620"/>
        <end position="634"/>
    </location>
</feature>
<dbReference type="SUPFAM" id="SSF54211">
    <property type="entry name" value="Ribosomal protein S5 domain 2-like"/>
    <property type="match status" value="1"/>
</dbReference>
<dbReference type="GO" id="GO:0000710">
    <property type="term" value="P:meiotic mismatch repair"/>
    <property type="evidence" value="ECO:0007669"/>
    <property type="project" value="UniProtKB-ARBA"/>
</dbReference>
<evidence type="ECO:0000256" key="4">
    <source>
        <dbReference type="SAM" id="MobiDB-lite"/>
    </source>
</evidence>
<feature type="compositionally biased region" description="Acidic residues" evidence="4">
    <location>
        <begin position="528"/>
        <end position="541"/>
    </location>
</feature>
<dbReference type="Proteomes" id="UP000189513">
    <property type="component" value="Unassembled WGS sequence"/>
</dbReference>
<feature type="domain" description="DNA mismatch repair protein S5" evidence="6">
    <location>
        <begin position="214"/>
        <end position="350"/>
    </location>
</feature>
<dbReference type="Pfam" id="PF01119">
    <property type="entry name" value="DNA_mis_repair"/>
    <property type="match status" value="1"/>
</dbReference>
<feature type="compositionally biased region" description="Basic and acidic residues" evidence="4">
    <location>
        <begin position="545"/>
        <end position="558"/>
    </location>
</feature>
<dbReference type="Gene3D" id="3.30.230.10">
    <property type="match status" value="1"/>
</dbReference>
<dbReference type="STRING" id="36022.A0A1V2L7H0"/>
<evidence type="ECO:0000256" key="1">
    <source>
        <dbReference type="ARBA" id="ARBA00006082"/>
    </source>
</evidence>
<feature type="compositionally biased region" description="Polar residues" evidence="4">
    <location>
        <begin position="574"/>
        <end position="589"/>
    </location>
</feature>
<evidence type="ECO:0000256" key="3">
    <source>
        <dbReference type="ARBA" id="ARBA00070941"/>
    </source>
</evidence>
<dbReference type="SUPFAM" id="SSF55874">
    <property type="entry name" value="ATPase domain of HSP90 chaperone/DNA topoisomerase II/histidine kinase"/>
    <property type="match status" value="1"/>
</dbReference>
<dbReference type="PROSITE" id="PS00058">
    <property type="entry name" value="DNA_MISMATCH_REPAIR_1"/>
    <property type="match status" value="1"/>
</dbReference>
<keyword evidence="2" id="KW-0227">DNA damage</keyword>
<dbReference type="GO" id="GO:0030983">
    <property type="term" value="F:mismatched DNA binding"/>
    <property type="evidence" value="ECO:0007669"/>
    <property type="project" value="InterPro"/>
</dbReference>
<dbReference type="OMA" id="SFNNVQY"/>
<dbReference type="InterPro" id="IPR042121">
    <property type="entry name" value="MutL_C_regsub"/>
</dbReference>
<feature type="domain" description="MutL C-terminal dimerisation" evidence="5">
    <location>
        <begin position="739"/>
        <end position="889"/>
    </location>
</feature>
<comment type="similarity">
    <text evidence="1">Belongs to the DNA mismatch repair MutL/HexB family.</text>
</comment>
<dbReference type="InterPro" id="IPR013507">
    <property type="entry name" value="DNA_mismatch_S5_2-like"/>
</dbReference>
<dbReference type="InterPro" id="IPR037198">
    <property type="entry name" value="MutL_C_sf"/>
</dbReference>
<comment type="caution">
    <text evidence="7">The sequence shown here is derived from an EMBL/GenBank/DDBJ whole genome shotgun (WGS) entry which is preliminary data.</text>
</comment>
<dbReference type="NCBIfam" id="TIGR00585">
    <property type="entry name" value="mutl"/>
    <property type="match status" value="1"/>
</dbReference>
<dbReference type="AlphaFoldDB" id="A0A1V2L7H0"/>
<evidence type="ECO:0000259" key="6">
    <source>
        <dbReference type="SMART" id="SM01340"/>
    </source>
</evidence>
<feature type="region of interest" description="Disordered" evidence="4">
    <location>
        <begin position="446"/>
        <end position="668"/>
    </location>
</feature>
<feature type="compositionally biased region" description="Polar residues" evidence="4">
    <location>
        <begin position="496"/>
        <end position="505"/>
    </location>
</feature>
<feature type="compositionally biased region" description="Polar residues" evidence="4">
    <location>
        <begin position="635"/>
        <end position="654"/>
    </location>
</feature>
<dbReference type="InterPro" id="IPR014790">
    <property type="entry name" value="MutL_C"/>
</dbReference>
<dbReference type="FunFam" id="3.30.565.10:FF:000014">
    <property type="entry name" value="Mismatch repair endonuclease pms1, putative"/>
    <property type="match status" value="1"/>
</dbReference>
<feature type="compositionally biased region" description="Basic and acidic residues" evidence="4">
    <location>
        <begin position="608"/>
        <end position="619"/>
    </location>
</feature>
<dbReference type="InterPro" id="IPR002099">
    <property type="entry name" value="MutL/Mlh/PMS"/>
</dbReference>
<dbReference type="SMART" id="SM00853">
    <property type="entry name" value="MutL_C"/>
    <property type="match status" value="1"/>
</dbReference>
<feature type="compositionally biased region" description="Basic and acidic residues" evidence="4">
    <location>
        <begin position="446"/>
        <end position="463"/>
    </location>
</feature>
<dbReference type="InterPro" id="IPR014721">
    <property type="entry name" value="Ribsml_uS5_D2-typ_fold_subgr"/>
</dbReference>
<name>A0A1V2L7H0_CYBFA</name>
<protein>
    <recommendedName>
        <fullName evidence="3">DNA mismatch repair protein PMS1</fullName>
    </recommendedName>
</protein>
<evidence type="ECO:0000313" key="7">
    <source>
        <dbReference type="EMBL" id="ONH67236.1"/>
    </source>
</evidence>
<dbReference type="CDD" id="cd03484">
    <property type="entry name" value="MutL_Trans_hPMS_2_like"/>
    <property type="match status" value="1"/>
</dbReference>
<dbReference type="EMBL" id="MPUK01000005">
    <property type="protein sequence ID" value="ONH67236.1"/>
    <property type="molecule type" value="Genomic_DNA"/>
</dbReference>
<dbReference type="GO" id="GO:0140664">
    <property type="term" value="F:ATP-dependent DNA damage sensor activity"/>
    <property type="evidence" value="ECO:0007669"/>
    <property type="project" value="InterPro"/>
</dbReference>
<dbReference type="GO" id="GO:0032389">
    <property type="term" value="C:MutLalpha complex"/>
    <property type="evidence" value="ECO:0007669"/>
    <property type="project" value="TreeGrafter"/>
</dbReference>
<dbReference type="PANTHER" id="PTHR10073">
    <property type="entry name" value="DNA MISMATCH REPAIR PROTEIN MLH, PMS, MUTL"/>
    <property type="match status" value="1"/>
</dbReference>
<dbReference type="InterPro" id="IPR014762">
    <property type="entry name" value="DNA_mismatch_repair_CS"/>
</dbReference>
<accession>A0A1V2L7H0</accession>
<dbReference type="InterPro" id="IPR036890">
    <property type="entry name" value="HATPase_C_sf"/>
</dbReference>
<dbReference type="VEuPathDB" id="FungiDB:BON22_3200"/>
<keyword evidence="8" id="KW-1185">Reference proteome</keyword>
<feature type="compositionally biased region" description="Polar residues" evidence="4">
    <location>
        <begin position="598"/>
        <end position="607"/>
    </location>
</feature>
<reference evidence="8" key="1">
    <citation type="journal article" date="2017" name="Genome Announc.">
        <title>Genome sequences of Cyberlindnera fabianii 65, Pichia kudriavzevii 129, and Saccharomyces cerevisiae 131 isolated from fermented masau fruits in Zimbabwe.</title>
        <authorList>
            <person name="van Rijswijck I.M.H."/>
            <person name="Derks M.F.L."/>
            <person name="Abee T."/>
            <person name="de Ridder D."/>
            <person name="Smid E.J."/>
        </authorList>
    </citation>
    <scope>NUCLEOTIDE SEQUENCE [LARGE SCALE GENOMIC DNA]</scope>
    <source>
        <strain evidence="8">65</strain>
    </source>
</reference>
<dbReference type="CDD" id="cd16926">
    <property type="entry name" value="HATPase_MutL-MLH-PMS-like"/>
    <property type="match status" value="1"/>
</dbReference>